<dbReference type="KEGG" id="mbry:B1812_03260"/>
<dbReference type="GO" id="GO:0005829">
    <property type="term" value="C:cytosol"/>
    <property type="evidence" value="ECO:0007669"/>
    <property type="project" value="TreeGrafter"/>
</dbReference>
<dbReference type="CDD" id="cd02517">
    <property type="entry name" value="CMP-KDO-Synthetase"/>
    <property type="match status" value="1"/>
</dbReference>
<evidence type="ECO:0000313" key="4">
    <source>
        <dbReference type="EMBL" id="ARN80263.1"/>
    </source>
</evidence>
<gene>
    <name evidence="4" type="ORF">B1812_03260</name>
</gene>
<dbReference type="EMBL" id="CP019948">
    <property type="protein sequence ID" value="ARN80263.1"/>
    <property type="molecule type" value="Genomic_DNA"/>
</dbReference>
<dbReference type="PANTHER" id="PTHR42866:SF2">
    <property type="entry name" value="3-DEOXY-MANNO-OCTULOSONATE CYTIDYLYLTRANSFERASE, MITOCHONDRIAL"/>
    <property type="match status" value="1"/>
</dbReference>
<dbReference type="GO" id="GO:0009103">
    <property type="term" value="P:lipopolysaccharide biosynthetic process"/>
    <property type="evidence" value="ECO:0007669"/>
    <property type="project" value="UniProtKB-KW"/>
</dbReference>
<dbReference type="Pfam" id="PF02348">
    <property type="entry name" value="CTP_transf_3"/>
    <property type="match status" value="1"/>
</dbReference>
<dbReference type="SUPFAM" id="SSF53448">
    <property type="entry name" value="Nucleotide-diphospho-sugar transferases"/>
    <property type="match status" value="1"/>
</dbReference>
<dbReference type="STRING" id="655015.B1812_03260"/>
<keyword evidence="3" id="KW-0448">Lipopolysaccharide biosynthesis</keyword>
<evidence type="ECO:0000256" key="3">
    <source>
        <dbReference type="ARBA" id="ARBA00022985"/>
    </source>
</evidence>
<dbReference type="Gene3D" id="3.90.550.10">
    <property type="entry name" value="Spore Coat Polysaccharide Biosynthesis Protein SpsA, Chain A"/>
    <property type="match status" value="1"/>
</dbReference>
<evidence type="ECO:0000256" key="1">
    <source>
        <dbReference type="ARBA" id="ARBA00022679"/>
    </source>
</evidence>
<keyword evidence="2 4" id="KW-0548">Nucleotidyltransferase</keyword>
<name>A0A1W6MRN6_9HYPH</name>
<dbReference type="PANTHER" id="PTHR42866">
    <property type="entry name" value="3-DEOXY-MANNO-OCTULOSONATE CYTIDYLYLTRANSFERASE"/>
    <property type="match status" value="1"/>
</dbReference>
<organism evidence="4 5">
    <name type="scientific">Methylocystis bryophila</name>
    <dbReference type="NCBI Taxonomy" id="655015"/>
    <lineage>
        <taxon>Bacteria</taxon>
        <taxon>Pseudomonadati</taxon>
        <taxon>Pseudomonadota</taxon>
        <taxon>Alphaproteobacteria</taxon>
        <taxon>Hyphomicrobiales</taxon>
        <taxon>Methylocystaceae</taxon>
        <taxon>Methylocystis</taxon>
    </lineage>
</organism>
<keyword evidence="1 4" id="KW-0808">Transferase</keyword>
<protein>
    <submittedName>
        <fullName evidence="4">3-deoxy-manno-octulosonate cytidylyltransferase</fullName>
    </submittedName>
</protein>
<evidence type="ECO:0000256" key="2">
    <source>
        <dbReference type="ARBA" id="ARBA00022695"/>
    </source>
</evidence>
<dbReference type="InterPro" id="IPR003329">
    <property type="entry name" value="Cytidylyl_trans"/>
</dbReference>
<dbReference type="AlphaFoldDB" id="A0A1W6MRN6"/>
<dbReference type="InterPro" id="IPR004528">
    <property type="entry name" value="KdsB"/>
</dbReference>
<dbReference type="NCBIfam" id="NF003948">
    <property type="entry name" value="PRK05450.1-1"/>
    <property type="match status" value="1"/>
</dbReference>
<reference evidence="4 5" key="1">
    <citation type="submission" date="2017-02" db="EMBL/GenBank/DDBJ databases">
        <authorList>
            <person name="Peterson S.W."/>
        </authorList>
    </citation>
    <scope>NUCLEOTIDE SEQUENCE [LARGE SCALE GENOMIC DNA]</scope>
    <source>
        <strain evidence="4 5">S285</strain>
    </source>
</reference>
<dbReference type="Proteomes" id="UP000193978">
    <property type="component" value="Chromosome"/>
</dbReference>
<evidence type="ECO:0000313" key="5">
    <source>
        <dbReference type="Proteomes" id="UP000193978"/>
    </source>
</evidence>
<proteinExistence type="predicted"/>
<accession>A0A1W6MRN6</accession>
<keyword evidence="5" id="KW-1185">Reference proteome</keyword>
<dbReference type="InterPro" id="IPR029044">
    <property type="entry name" value="Nucleotide-diphossugar_trans"/>
</dbReference>
<dbReference type="NCBIfam" id="NF003952">
    <property type="entry name" value="PRK05450.1-5"/>
    <property type="match status" value="1"/>
</dbReference>
<dbReference type="GO" id="GO:0008690">
    <property type="term" value="F:3-deoxy-manno-octulosonate cytidylyltransferase activity"/>
    <property type="evidence" value="ECO:0007669"/>
    <property type="project" value="InterPro"/>
</dbReference>
<sequence>MKRQATASSSHLRAIVLIPARLASKRVPNKALLPIAGKPLIAHVVERGLEAGLGPVHVATDSEEIAAIARAFGVGATLTRREHACGSDRLGEALAAIDPDGRYEAIVNLQGDLPFLPSGALAASLSLLEDARVDIGTLATLASPEEETSPDAPKIVGTLVAPQRLRAHYFSRARVPFGEGPTYRHLGVYAFRRGALQRYVSLPVSTLEAREGLEQLRALEDGMRIDAALLDKAPVSVDTLDDLGALRAAAIDSGDKS</sequence>